<proteinExistence type="predicted"/>
<comment type="caution">
    <text evidence="1">The sequence shown here is derived from an EMBL/GenBank/DDBJ whole genome shotgun (WGS) entry which is preliminary data.</text>
</comment>
<dbReference type="Gene3D" id="1.10.10.10">
    <property type="entry name" value="Winged helix-like DNA-binding domain superfamily/Winged helix DNA-binding domain"/>
    <property type="match status" value="1"/>
</dbReference>
<evidence type="ECO:0000313" key="1">
    <source>
        <dbReference type="EMBL" id="MEQ2239401.1"/>
    </source>
</evidence>
<keyword evidence="2" id="KW-1185">Reference proteome</keyword>
<dbReference type="InterPro" id="IPR036388">
    <property type="entry name" value="WH-like_DNA-bd_sf"/>
</dbReference>
<protein>
    <submittedName>
        <fullName evidence="1">Uncharacterized protein</fullName>
    </submittedName>
</protein>
<gene>
    <name evidence="1" type="ORF">ILYODFUR_004079</name>
</gene>
<reference evidence="1 2" key="1">
    <citation type="submission" date="2021-06" db="EMBL/GenBank/DDBJ databases">
        <authorList>
            <person name="Palmer J.M."/>
        </authorList>
    </citation>
    <scope>NUCLEOTIDE SEQUENCE [LARGE SCALE GENOMIC DNA]</scope>
    <source>
        <strain evidence="2">if_2019</strain>
        <tissue evidence="1">Muscle</tissue>
    </source>
</reference>
<dbReference type="Proteomes" id="UP001482620">
    <property type="component" value="Unassembled WGS sequence"/>
</dbReference>
<organism evidence="1 2">
    <name type="scientific">Ilyodon furcidens</name>
    <name type="common">goldbreast splitfin</name>
    <dbReference type="NCBI Taxonomy" id="33524"/>
    <lineage>
        <taxon>Eukaryota</taxon>
        <taxon>Metazoa</taxon>
        <taxon>Chordata</taxon>
        <taxon>Craniata</taxon>
        <taxon>Vertebrata</taxon>
        <taxon>Euteleostomi</taxon>
        <taxon>Actinopterygii</taxon>
        <taxon>Neopterygii</taxon>
        <taxon>Teleostei</taxon>
        <taxon>Neoteleostei</taxon>
        <taxon>Acanthomorphata</taxon>
        <taxon>Ovalentaria</taxon>
        <taxon>Atherinomorphae</taxon>
        <taxon>Cyprinodontiformes</taxon>
        <taxon>Goodeidae</taxon>
        <taxon>Ilyodon</taxon>
    </lineage>
</organism>
<accession>A0ABV0U2Y8</accession>
<sequence length="113" mass="12901">MEKSKEIKKDIRKIIMDLHKPSSSLGTISRCLKFMCKQLYFSINIIGMLGYHTVHEEDGFSVPGKNGFCVKCANQPQSEKQNTYSTTERSLREEEAVTHKPAQMVMLQFSKAL</sequence>
<name>A0ABV0U2Y8_9TELE</name>
<dbReference type="EMBL" id="JAHRIQ010058146">
    <property type="protein sequence ID" value="MEQ2239401.1"/>
    <property type="molecule type" value="Genomic_DNA"/>
</dbReference>
<evidence type="ECO:0000313" key="2">
    <source>
        <dbReference type="Proteomes" id="UP001482620"/>
    </source>
</evidence>